<proteinExistence type="predicted"/>
<evidence type="ECO:0000256" key="1">
    <source>
        <dbReference type="SAM" id="MobiDB-lite"/>
    </source>
</evidence>
<protein>
    <recommendedName>
        <fullName evidence="2">Helix-turn-helix domain-containing protein</fullName>
    </recommendedName>
</protein>
<keyword evidence="4" id="KW-1185">Reference proteome</keyword>
<dbReference type="RefSeq" id="WP_009139138.1">
    <property type="nucleotide sequence ID" value="NZ_JH815198.1"/>
</dbReference>
<feature type="domain" description="Helix-turn-helix" evidence="2">
    <location>
        <begin position="88"/>
        <end position="135"/>
    </location>
</feature>
<dbReference type="InterPro" id="IPR041657">
    <property type="entry name" value="HTH_17"/>
</dbReference>
<name>K0YVA6_9ACTN</name>
<sequence>MIYIREFEIYENDGFFIAEPLDMEGGTFGESFEDAVKSASNWLRETALDSMAHGRLMQGGRLNGTPSHGGRVVVVSVDCDLSRTDAVTAADAARMLGVSSARVAQMCESGKLTSWKEGSRRMVLRQSIEARLAENPKPGRPKRPEAIEG</sequence>
<organism evidence="3 4">
    <name type="scientific">Slackia piriformis YIT 12062</name>
    <dbReference type="NCBI Taxonomy" id="742818"/>
    <lineage>
        <taxon>Bacteria</taxon>
        <taxon>Bacillati</taxon>
        <taxon>Actinomycetota</taxon>
        <taxon>Coriobacteriia</taxon>
        <taxon>Eggerthellales</taxon>
        <taxon>Eggerthellaceae</taxon>
        <taxon>Slackia</taxon>
    </lineage>
</organism>
<accession>K0YVA6</accession>
<dbReference type="HOGENOM" id="CLU_125362_0_0_11"/>
<dbReference type="InParanoid" id="K0YVA6"/>
<feature type="region of interest" description="Disordered" evidence="1">
    <location>
        <begin position="129"/>
        <end position="149"/>
    </location>
</feature>
<dbReference type="PATRIC" id="fig|742818.3.peg.976"/>
<gene>
    <name evidence="3" type="ORF">HMPREF9451_00924</name>
</gene>
<evidence type="ECO:0000259" key="2">
    <source>
        <dbReference type="Pfam" id="PF12728"/>
    </source>
</evidence>
<dbReference type="AlphaFoldDB" id="K0YVA6"/>
<dbReference type="Proteomes" id="UP000006069">
    <property type="component" value="Unassembled WGS sequence"/>
</dbReference>
<reference evidence="3 4" key="1">
    <citation type="submission" date="2012-08" db="EMBL/GenBank/DDBJ databases">
        <title>The Genome Sequence of Slackia piriformis YIT 12062.</title>
        <authorList>
            <consortium name="The Broad Institute Genome Sequencing Platform"/>
            <person name="Earl A."/>
            <person name="Ward D."/>
            <person name="Feldgarden M."/>
            <person name="Gevers D."/>
            <person name="Morotomi M."/>
            <person name="Walker B."/>
            <person name="Young S.K."/>
            <person name="Zeng Q."/>
            <person name="Gargeya S."/>
            <person name="Fitzgerald M."/>
            <person name="Haas B."/>
            <person name="Abouelleil A."/>
            <person name="Alvarado L."/>
            <person name="Arachchi H.M."/>
            <person name="Berlin A.M."/>
            <person name="Chapman S.B."/>
            <person name="Goldberg J."/>
            <person name="Griggs A."/>
            <person name="Gujja S."/>
            <person name="Hansen M."/>
            <person name="Howarth C."/>
            <person name="Imamovic A."/>
            <person name="Larimer J."/>
            <person name="McCowen C."/>
            <person name="Montmayeur A."/>
            <person name="Murphy C."/>
            <person name="Neiman D."/>
            <person name="Pearson M."/>
            <person name="Priest M."/>
            <person name="Roberts A."/>
            <person name="Saif S."/>
            <person name="Shea T."/>
            <person name="Sisk P."/>
            <person name="Sykes S."/>
            <person name="Wortman J."/>
            <person name="Nusbaum C."/>
            <person name="Birren B."/>
        </authorList>
    </citation>
    <scope>NUCLEOTIDE SEQUENCE [LARGE SCALE GENOMIC DNA]</scope>
    <source>
        <strain evidence="3 4">YIT 12062</strain>
    </source>
</reference>
<dbReference type="eggNOG" id="COG1598">
    <property type="taxonomic scope" value="Bacteria"/>
</dbReference>
<dbReference type="Pfam" id="PF12728">
    <property type="entry name" value="HTH_17"/>
    <property type="match status" value="1"/>
</dbReference>
<dbReference type="OrthoDB" id="9811185at2"/>
<comment type="caution">
    <text evidence="3">The sequence shown here is derived from an EMBL/GenBank/DDBJ whole genome shotgun (WGS) entry which is preliminary data.</text>
</comment>
<dbReference type="EMBL" id="ADMD01000007">
    <property type="protein sequence ID" value="EJZ83419.1"/>
    <property type="molecule type" value="Genomic_DNA"/>
</dbReference>
<evidence type="ECO:0000313" key="3">
    <source>
        <dbReference type="EMBL" id="EJZ83419.1"/>
    </source>
</evidence>
<evidence type="ECO:0000313" key="4">
    <source>
        <dbReference type="Proteomes" id="UP000006069"/>
    </source>
</evidence>